<evidence type="ECO:0000313" key="2">
    <source>
        <dbReference type="EMBL" id="CAD6224306.1"/>
    </source>
</evidence>
<comment type="caution">
    <text evidence="2">The sequence shown here is derived from an EMBL/GenBank/DDBJ whole genome shotgun (WGS) entry which is preliminary data.</text>
</comment>
<keyword evidence="3" id="KW-1185">Reference proteome</keyword>
<evidence type="ECO:0000256" key="1">
    <source>
        <dbReference type="SAM" id="MobiDB-lite"/>
    </source>
</evidence>
<name>A0A811NP52_9POAL</name>
<gene>
    <name evidence="2" type="ORF">NCGR_LOCUS16608</name>
</gene>
<dbReference type="Proteomes" id="UP000604825">
    <property type="component" value="Unassembled WGS sequence"/>
</dbReference>
<dbReference type="EMBL" id="CAJGYO010000004">
    <property type="protein sequence ID" value="CAD6224306.1"/>
    <property type="molecule type" value="Genomic_DNA"/>
</dbReference>
<dbReference type="OrthoDB" id="664370at2759"/>
<evidence type="ECO:0000313" key="3">
    <source>
        <dbReference type="Proteomes" id="UP000604825"/>
    </source>
</evidence>
<feature type="region of interest" description="Disordered" evidence="1">
    <location>
        <begin position="1"/>
        <end position="33"/>
    </location>
</feature>
<dbReference type="AlphaFoldDB" id="A0A811NP52"/>
<feature type="region of interest" description="Disordered" evidence="1">
    <location>
        <begin position="290"/>
        <end position="343"/>
    </location>
</feature>
<feature type="compositionally biased region" description="Polar residues" evidence="1">
    <location>
        <begin position="315"/>
        <end position="337"/>
    </location>
</feature>
<proteinExistence type="predicted"/>
<accession>A0A811NP52</accession>
<reference evidence="2" key="1">
    <citation type="submission" date="2020-10" db="EMBL/GenBank/DDBJ databases">
        <authorList>
            <person name="Han B."/>
            <person name="Lu T."/>
            <person name="Zhao Q."/>
            <person name="Huang X."/>
            <person name="Zhao Y."/>
        </authorList>
    </citation>
    <scope>NUCLEOTIDE SEQUENCE</scope>
</reference>
<sequence length="455" mass="51651">MAPGRAAQRMLQPPPPPRRPLLHGPPSSRRRDAAMNGWPPCPPLLATAHWSGPYWMSPARLPTMWPHSSGSFLSCSWNTNPRCHPLRLWWIQELMTDSCLCPHDSLFISDRVSHFYTCSNLFTVPFILIEDDDLKGDLRTNFWALGSTKITETKRRHEGITSQLSSSHLVMLQFHMYNSIFRKCLELTKKWRNLFSCKIVTLFKPVKLDIIPGICLQGRFGHFNLLPILRSLSHRIFHLVLPSVCGVPNTVIDVVNCTHNHSPAWMEVIYKFVVPHRGCWTKSDHVVDDVPRQAHSDSDPEEQPVQGKHSDVDSEISNTSSKEATERTSNPSSTSTAKGKARRMGFQLQRRAFMAVTVTKEVGRGWDPKYTHTSFFPYWRSVLVARFPMKVYPAYAKADARSRLDLEHLSVPRSKSLANGLVGRISPLASNHQPKRALSTAAISAFRLLKMLKYA</sequence>
<protein>
    <submittedName>
        <fullName evidence="2">Uncharacterized protein</fullName>
    </submittedName>
</protein>
<organism evidence="2 3">
    <name type="scientific">Miscanthus lutarioriparius</name>
    <dbReference type="NCBI Taxonomy" id="422564"/>
    <lineage>
        <taxon>Eukaryota</taxon>
        <taxon>Viridiplantae</taxon>
        <taxon>Streptophyta</taxon>
        <taxon>Embryophyta</taxon>
        <taxon>Tracheophyta</taxon>
        <taxon>Spermatophyta</taxon>
        <taxon>Magnoliopsida</taxon>
        <taxon>Liliopsida</taxon>
        <taxon>Poales</taxon>
        <taxon>Poaceae</taxon>
        <taxon>PACMAD clade</taxon>
        <taxon>Panicoideae</taxon>
        <taxon>Andropogonodae</taxon>
        <taxon>Andropogoneae</taxon>
        <taxon>Saccharinae</taxon>
        <taxon>Miscanthus</taxon>
    </lineage>
</organism>